<organism evidence="4 5">
    <name type="scientific">Winogradskyella alexanderae</name>
    <dbReference type="NCBI Taxonomy" id="2877123"/>
    <lineage>
        <taxon>Bacteria</taxon>
        <taxon>Pseudomonadati</taxon>
        <taxon>Bacteroidota</taxon>
        <taxon>Flavobacteriia</taxon>
        <taxon>Flavobacteriales</taxon>
        <taxon>Flavobacteriaceae</taxon>
        <taxon>Winogradskyella</taxon>
    </lineage>
</organism>
<dbReference type="Pfam" id="PF17932">
    <property type="entry name" value="TetR_C_24"/>
    <property type="match status" value="1"/>
</dbReference>
<dbReference type="Pfam" id="PF00440">
    <property type="entry name" value="TetR_N"/>
    <property type="match status" value="1"/>
</dbReference>
<dbReference type="PANTHER" id="PTHR43479:SF11">
    <property type="entry name" value="ACREF_ENVCD OPERON REPRESSOR-RELATED"/>
    <property type="match status" value="1"/>
</dbReference>
<evidence type="ECO:0000259" key="3">
    <source>
        <dbReference type="PROSITE" id="PS50977"/>
    </source>
</evidence>
<dbReference type="InterPro" id="IPR001647">
    <property type="entry name" value="HTH_TetR"/>
</dbReference>
<dbReference type="InterPro" id="IPR036271">
    <property type="entry name" value="Tet_transcr_reg_TetR-rel_C_sf"/>
</dbReference>
<evidence type="ECO:0000313" key="4">
    <source>
        <dbReference type="EMBL" id="MCA0133288.1"/>
    </source>
</evidence>
<gene>
    <name evidence="4" type="ORF">LBU54_11890</name>
</gene>
<dbReference type="RefSeq" id="WP_224529948.1">
    <property type="nucleotide sequence ID" value="NZ_JAIUJR010000008.1"/>
</dbReference>
<feature type="domain" description="HTH tetR-type" evidence="3">
    <location>
        <begin position="4"/>
        <end position="64"/>
    </location>
</feature>
<dbReference type="SUPFAM" id="SSF46689">
    <property type="entry name" value="Homeodomain-like"/>
    <property type="match status" value="1"/>
</dbReference>
<evidence type="ECO:0000256" key="2">
    <source>
        <dbReference type="PROSITE-ProRule" id="PRU00335"/>
    </source>
</evidence>
<dbReference type="PANTHER" id="PTHR43479">
    <property type="entry name" value="ACREF/ENVCD OPERON REPRESSOR-RELATED"/>
    <property type="match status" value="1"/>
</dbReference>
<dbReference type="InterPro" id="IPR041490">
    <property type="entry name" value="KstR2_TetR_C"/>
</dbReference>
<dbReference type="PRINTS" id="PR00455">
    <property type="entry name" value="HTHTETR"/>
</dbReference>
<sequence>MKTETRKEEIIRVAAKLFKEKGYSAVTMRDIAKSMDIKAASLYNHINSKQDILEAIIISLAEQFTTEMLEIKKSEIGAIDKLKQIITLHVRLSSQNIYGMASLNNDWMHLEEQMSYYIKLRSDYENDFKHILEEGIRSGELIAVKPDVMMFSILTTLRSLYLWIPKKEDINLGELSENLSLILLNGINK</sequence>
<protein>
    <submittedName>
        <fullName evidence="4">TetR/AcrR family transcriptional regulator</fullName>
    </submittedName>
</protein>
<dbReference type="InterPro" id="IPR009057">
    <property type="entry name" value="Homeodomain-like_sf"/>
</dbReference>
<reference evidence="5" key="1">
    <citation type="submission" date="2023-07" db="EMBL/GenBank/DDBJ databases">
        <authorList>
            <person name="Yue Y."/>
        </authorList>
    </citation>
    <scope>NUCLEOTIDE SEQUENCE [LARGE SCALE GENOMIC DNA]</scope>
    <source>
        <strain evidence="5">D23</strain>
    </source>
</reference>
<dbReference type="PROSITE" id="PS50977">
    <property type="entry name" value="HTH_TETR_2"/>
    <property type="match status" value="1"/>
</dbReference>
<name>A0ABS7XTE1_9FLAO</name>
<keyword evidence="5" id="KW-1185">Reference proteome</keyword>
<feature type="DNA-binding region" description="H-T-H motif" evidence="2">
    <location>
        <begin position="27"/>
        <end position="46"/>
    </location>
</feature>
<dbReference type="InterPro" id="IPR050624">
    <property type="entry name" value="HTH-type_Tx_Regulator"/>
</dbReference>
<dbReference type="Gene3D" id="1.10.357.10">
    <property type="entry name" value="Tetracycline Repressor, domain 2"/>
    <property type="match status" value="1"/>
</dbReference>
<accession>A0ABS7XTE1</accession>
<dbReference type="EMBL" id="JAIUJR010000008">
    <property type="protein sequence ID" value="MCA0133288.1"/>
    <property type="molecule type" value="Genomic_DNA"/>
</dbReference>
<keyword evidence="1 2" id="KW-0238">DNA-binding</keyword>
<evidence type="ECO:0000313" key="5">
    <source>
        <dbReference type="Proteomes" id="UP001198901"/>
    </source>
</evidence>
<dbReference type="Proteomes" id="UP001198901">
    <property type="component" value="Unassembled WGS sequence"/>
</dbReference>
<dbReference type="Gene3D" id="1.10.10.60">
    <property type="entry name" value="Homeodomain-like"/>
    <property type="match status" value="1"/>
</dbReference>
<dbReference type="SUPFAM" id="SSF48498">
    <property type="entry name" value="Tetracyclin repressor-like, C-terminal domain"/>
    <property type="match status" value="1"/>
</dbReference>
<evidence type="ECO:0000256" key="1">
    <source>
        <dbReference type="ARBA" id="ARBA00023125"/>
    </source>
</evidence>
<comment type="caution">
    <text evidence="4">The sequence shown here is derived from an EMBL/GenBank/DDBJ whole genome shotgun (WGS) entry which is preliminary data.</text>
</comment>
<proteinExistence type="predicted"/>